<dbReference type="EMBL" id="JAUSQM010000001">
    <property type="protein sequence ID" value="MDP9823630.1"/>
    <property type="molecule type" value="Genomic_DNA"/>
</dbReference>
<sequence>MSRRLTSTLCFGAALNPLNSTLIATALSPIGGEFGVGTAGVAWLVSVMYLASAVAQPVAGRLADEFGGRRLFVAGSALVAVAGVVGALGTSLALLMASRVTMGLGTALIYPAAVSVVREQAELSGLPNPAGPLRALNVAALVAFMVGPLLGGVVVDTLGWQAVFALNLPLGAMGLAAGLLWLPKTQSAAREYPVWRLIDVPGIMLFAGTITIFQILVATLSSSAYLLGPALGLAILALVRFELAKEDPFLDFRLLASNRALVSTYLRIALTFIVVYAVIFGVTPWLQDERGFTASSAGLLLLGMSGVGAVTSFVGTWGPGLLWSLLVPALALLAASTAMFALDGASSILYIGCMMALFGIPNGMAQVANQVMVYQASPRAKVAASAGLSRTAQYIGAMIATGVITLAFSGGGHQSGIGRLAICLILVSGLLVIVTVVDPSLRRQMDS</sequence>
<keyword evidence="3" id="KW-1003">Cell membrane</keyword>
<name>A0ABT9NT88_9ACTN</name>
<dbReference type="RefSeq" id="WP_068116310.1">
    <property type="nucleotide sequence ID" value="NZ_CCXJ01000001.1"/>
</dbReference>
<keyword evidence="5 7" id="KW-1133">Transmembrane helix</keyword>
<evidence type="ECO:0000256" key="7">
    <source>
        <dbReference type="SAM" id="Phobius"/>
    </source>
</evidence>
<feature type="transmembrane region" description="Helical" evidence="7">
    <location>
        <begin position="138"/>
        <end position="155"/>
    </location>
</feature>
<dbReference type="InterPro" id="IPR020846">
    <property type="entry name" value="MFS_dom"/>
</dbReference>
<dbReference type="InterPro" id="IPR011701">
    <property type="entry name" value="MFS"/>
</dbReference>
<comment type="subcellular location">
    <subcellularLocation>
        <location evidence="1">Cell membrane</location>
        <topology evidence="1">Multi-pass membrane protein</topology>
    </subcellularLocation>
</comment>
<feature type="transmembrane region" description="Helical" evidence="7">
    <location>
        <begin position="348"/>
        <end position="371"/>
    </location>
</feature>
<feature type="transmembrane region" description="Helical" evidence="7">
    <location>
        <begin position="71"/>
        <end position="94"/>
    </location>
</feature>
<feature type="transmembrane region" description="Helical" evidence="7">
    <location>
        <begin position="194"/>
        <end position="217"/>
    </location>
</feature>
<accession>A0ABT9NT88</accession>
<evidence type="ECO:0000256" key="1">
    <source>
        <dbReference type="ARBA" id="ARBA00004651"/>
    </source>
</evidence>
<protein>
    <submittedName>
        <fullName evidence="9">MFS family permease</fullName>
    </submittedName>
</protein>
<gene>
    <name evidence="9" type="ORF">J2S59_003439</name>
</gene>
<evidence type="ECO:0000313" key="10">
    <source>
        <dbReference type="Proteomes" id="UP001240447"/>
    </source>
</evidence>
<feature type="transmembrane region" description="Helical" evidence="7">
    <location>
        <begin position="36"/>
        <end position="59"/>
    </location>
</feature>
<feature type="transmembrane region" description="Helical" evidence="7">
    <location>
        <begin position="100"/>
        <end position="117"/>
    </location>
</feature>
<comment type="caution">
    <text evidence="9">The sequence shown here is derived from an EMBL/GenBank/DDBJ whole genome shotgun (WGS) entry which is preliminary data.</text>
</comment>
<evidence type="ECO:0000256" key="2">
    <source>
        <dbReference type="ARBA" id="ARBA00022448"/>
    </source>
</evidence>
<evidence type="ECO:0000256" key="5">
    <source>
        <dbReference type="ARBA" id="ARBA00022989"/>
    </source>
</evidence>
<evidence type="ECO:0000256" key="4">
    <source>
        <dbReference type="ARBA" id="ARBA00022692"/>
    </source>
</evidence>
<keyword evidence="6 7" id="KW-0472">Membrane</keyword>
<dbReference type="Pfam" id="PF07690">
    <property type="entry name" value="MFS_1"/>
    <property type="match status" value="1"/>
</dbReference>
<reference evidence="9 10" key="1">
    <citation type="submission" date="2023-07" db="EMBL/GenBank/DDBJ databases">
        <title>Sequencing the genomes of 1000 actinobacteria strains.</title>
        <authorList>
            <person name="Klenk H.-P."/>
        </authorList>
    </citation>
    <scope>NUCLEOTIDE SEQUENCE [LARGE SCALE GENOMIC DNA]</scope>
    <source>
        <strain evidence="9 10">GD13</strain>
    </source>
</reference>
<feature type="transmembrane region" description="Helical" evidence="7">
    <location>
        <begin position="417"/>
        <end position="437"/>
    </location>
</feature>
<dbReference type="SUPFAM" id="SSF103473">
    <property type="entry name" value="MFS general substrate transporter"/>
    <property type="match status" value="1"/>
</dbReference>
<keyword evidence="4 7" id="KW-0812">Transmembrane</keyword>
<dbReference type="PANTHER" id="PTHR42718">
    <property type="entry name" value="MAJOR FACILITATOR SUPERFAMILY MULTIDRUG TRANSPORTER MFSC"/>
    <property type="match status" value="1"/>
</dbReference>
<feature type="transmembrane region" description="Helical" evidence="7">
    <location>
        <begin position="321"/>
        <end position="342"/>
    </location>
</feature>
<evidence type="ECO:0000259" key="8">
    <source>
        <dbReference type="PROSITE" id="PS50850"/>
    </source>
</evidence>
<keyword evidence="2" id="KW-0813">Transport</keyword>
<feature type="transmembrane region" description="Helical" evidence="7">
    <location>
        <begin position="223"/>
        <end position="243"/>
    </location>
</feature>
<organism evidence="9 10">
    <name type="scientific">Nocardioides massiliensis</name>
    <dbReference type="NCBI Taxonomy" id="1325935"/>
    <lineage>
        <taxon>Bacteria</taxon>
        <taxon>Bacillati</taxon>
        <taxon>Actinomycetota</taxon>
        <taxon>Actinomycetes</taxon>
        <taxon>Propionibacteriales</taxon>
        <taxon>Nocardioidaceae</taxon>
        <taxon>Nocardioides</taxon>
    </lineage>
</organism>
<dbReference type="Gene3D" id="1.20.1720.10">
    <property type="entry name" value="Multidrug resistance protein D"/>
    <property type="match status" value="1"/>
</dbReference>
<dbReference type="PROSITE" id="PS50850">
    <property type="entry name" value="MFS"/>
    <property type="match status" value="1"/>
</dbReference>
<dbReference type="InterPro" id="IPR036259">
    <property type="entry name" value="MFS_trans_sf"/>
</dbReference>
<evidence type="ECO:0000313" key="9">
    <source>
        <dbReference type="EMBL" id="MDP9823630.1"/>
    </source>
</evidence>
<keyword evidence="10" id="KW-1185">Reference proteome</keyword>
<feature type="domain" description="Major facilitator superfamily (MFS) profile" evidence="8">
    <location>
        <begin position="5"/>
        <end position="446"/>
    </location>
</feature>
<evidence type="ECO:0000256" key="3">
    <source>
        <dbReference type="ARBA" id="ARBA00022475"/>
    </source>
</evidence>
<proteinExistence type="predicted"/>
<evidence type="ECO:0000256" key="6">
    <source>
        <dbReference type="ARBA" id="ARBA00023136"/>
    </source>
</evidence>
<dbReference type="Gene3D" id="1.20.1250.20">
    <property type="entry name" value="MFS general substrate transporter like domains"/>
    <property type="match status" value="1"/>
</dbReference>
<dbReference type="Proteomes" id="UP001240447">
    <property type="component" value="Unassembled WGS sequence"/>
</dbReference>
<feature type="transmembrane region" description="Helical" evidence="7">
    <location>
        <begin position="392"/>
        <end position="411"/>
    </location>
</feature>
<feature type="transmembrane region" description="Helical" evidence="7">
    <location>
        <begin position="161"/>
        <end position="182"/>
    </location>
</feature>
<dbReference type="PANTHER" id="PTHR42718:SF46">
    <property type="entry name" value="BLR6921 PROTEIN"/>
    <property type="match status" value="1"/>
</dbReference>
<feature type="transmembrane region" description="Helical" evidence="7">
    <location>
        <begin position="264"/>
        <end position="286"/>
    </location>
</feature>
<feature type="transmembrane region" description="Helical" evidence="7">
    <location>
        <begin position="292"/>
        <end position="314"/>
    </location>
</feature>